<proteinExistence type="predicted"/>
<evidence type="ECO:0000313" key="1">
    <source>
        <dbReference type="EMBL" id="WAQ98859.1"/>
    </source>
</evidence>
<name>A0ABY7DNC2_MYAAR</name>
<protein>
    <submittedName>
        <fullName evidence="1">Uncharacterized protein</fullName>
    </submittedName>
</protein>
<accession>A0ABY7DNC2</accession>
<gene>
    <name evidence="1" type="ORF">MAR_023232</name>
</gene>
<organism evidence="1 2">
    <name type="scientific">Mya arenaria</name>
    <name type="common">Soft-shell clam</name>
    <dbReference type="NCBI Taxonomy" id="6604"/>
    <lineage>
        <taxon>Eukaryota</taxon>
        <taxon>Metazoa</taxon>
        <taxon>Spiralia</taxon>
        <taxon>Lophotrochozoa</taxon>
        <taxon>Mollusca</taxon>
        <taxon>Bivalvia</taxon>
        <taxon>Autobranchia</taxon>
        <taxon>Heteroconchia</taxon>
        <taxon>Euheterodonta</taxon>
        <taxon>Imparidentia</taxon>
        <taxon>Neoheterodontei</taxon>
        <taxon>Myida</taxon>
        <taxon>Myoidea</taxon>
        <taxon>Myidae</taxon>
        <taxon>Mya</taxon>
    </lineage>
</organism>
<reference evidence="1" key="1">
    <citation type="submission" date="2022-11" db="EMBL/GenBank/DDBJ databases">
        <title>Centuries of genome instability and evolution in soft-shell clam transmissible cancer (bioRxiv).</title>
        <authorList>
            <person name="Hart S.F.M."/>
            <person name="Yonemitsu M.A."/>
            <person name="Giersch R.M."/>
            <person name="Beal B.F."/>
            <person name="Arriagada G."/>
            <person name="Davis B.W."/>
            <person name="Ostrander E.A."/>
            <person name="Goff S.P."/>
            <person name="Metzger M.J."/>
        </authorList>
    </citation>
    <scope>NUCLEOTIDE SEQUENCE</scope>
    <source>
        <strain evidence="1">MELC-2E11</strain>
        <tissue evidence="1">Siphon/mantle</tissue>
    </source>
</reference>
<sequence>MKKGGRRGCIVFKYRFDMDRLYQIQTGSALQLSVYLCPDEDTSFSTTEPYDFVGDITKLRVLRPR</sequence>
<evidence type="ECO:0000313" key="2">
    <source>
        <dbReference type="Proteomes" id="UP001164746"/>
    </source>
</evidence>
<dbReference type="Proteomes" id="UP001164746">
    <property type="component" value="Chromosome 3"/>
</dbReference>
<keyword evidence="2" id="KW-1185">Reference proteome</keyword>
<dbReference type="EMBL" id="CP111014">
    <property type="protein sequence ID" value="WAQ98859.1"/>
    <property type="molecule type" value="Genomic_DNA"/>
</dbReference>